<reference evidence="3 4" key="1">
    <citation type="submission" date="2018-04" db="EMBL/GenBank/DDBJ databases">
        <title>Novel actinobacteria from marine sediment.</title>
        <authorList>
            <person name="Ng Z.Y."/>
            <person name="Tan G.Y.A."/>
        </authorList>
    </citation>
    <scope>NUCLEOTIDE SEQUENCE [LARGE SCALE GENOMIC DNA]</scope>
    <source>
        <strain evidence="3 4">TPS81</strain>
    </source>
</reference>
<feature type="chain" id="PRO_5039253028" evidence="1">
    <location>
        <begin position="28"/>
        <end position="593"/>
    </location>
</feature>
<evidence type="ECO:0000313" key="4">
    <source>
        <dbReference type="Proteomes" id="UP000253318"/>
    </source>
</evidence>
<dbReference type="PROSITE" id="PS51257">
    <property type="entry name" value="PROKAR_LIPOPROTEIN"/>
    <property type="match status" value="1"/>
</dbReference>
<dbReference type="PANTHER" id="PTHR30290:SF83">
    <property type="entry name" value="ABC TRANSPORTER SUBSTRATE-BINDING PROTEIN"/>
    <property type="match status" value="1"/>
</dbReference>
<evidence type="ECO:0000313" key="3">
    <source>
        <dbReference type="EMBL" id="RCV61104.1"/>
    </source>
</evidence>
<organism evidence="3 4">
    <name type="scientific">Marinitenerispora sediminis</name>
    <dbReference type="NCBI Taxonomy" id="1931232"/>
    <lineage>
        <taxon>Bacteria</taxon>
        <taxon>Bacillati</taxon>
        <taxon>Actinomycetota</taxon>
        <taxon>Actinomycetes</taxon>
        <taxon>Streptosporangiales</taxon>
        <taxon>Nocardiopsidaceae</taxon>
        <taxon>Marinitenerispora</taxon>
    </lineage>
</organism>
<gene>
    <name evidence="3" type="ORF">DEF24_05090</name>
</gene>
<dbReference type="GO" id="GO:1904680">
    <property type="term" value="F:peptide transmembrane transporter activity"/>
    <property type="evidence" value="ECO:0007669"/>
    <property type="project" value="TreeGrafter"/>
</dbReference>
<dbReference type="Gene3D" id="3.10.105.10">
    <property type="entry name" value="Dipeptide-binding Protein, Domain 3"/>
    <property type="match status" value="1"/>
</dbReference>
<dbReference type="InterPro" id="IPR000914">
    <property type="entry name" value="SBP_5_dom"/>
</dbReference>
<accession>A0A368T9U3</accession>
<comment type="caution">
    <text evidence="3">The sequence shown here is derived from an EMBL/GenBank/DDBJ whole genome shotgun (WGS) entry which is preliminary data.</text>
</comment>
<dbReference type="Pfam" id="PF00496">
    <property type="entry name" value="SBP_bac_5"/>
    <property type="match status" value="1"/>
</dbReference>
<evidence type="ECO:0000256" key="1">
    <source>
        <dbReference type="SAM" id="SignalP"/>
    </source>
</evidence>
<dbReference type="InterPro" id="IPR039424">
    <property type="entry name" value="SBP_5"/>
</dbReference>
<feature type="signal peptide" evidence="1">
    <location>
        <begin position="1"/>
        <end position="27"/>
    </location>
</feature>
<keyword evidence="4" id="KW-1185">Reference proteome</keyword>
<dbReference type="OrthoDB" id="5240629at2"/>
<keyword evidence="1" id="KW-0732">Signal</keyword>
<dbReference type="PANTHER" id="PTHR30290">
    <property type="entry name" value="PERIPLASMIC BINDING COMPONENT OF ABC TRANSPORTER"/>
    <property type="match status" value="1"/>
</dbReference>
<dbReference type="CDD" id="cd08506">
    <property type="entry name" value="PBP2_clavulanate_OppA2"/>
    <property type="match status" value="1"/>
</dbReference>
<dbReference type="EMBL" id="QEIN01000025">
    <property type="protein sequence ID" value="RCV61104.1"/>
    <property type="molecule type" value="Genomic_DNA"/>
</dbReference>
<sequence length="593" mass="64093">MRTQRTSRKPALGAVAVGAAATLLLSACGGGGGGGGGGEAVGSYDQGSTEVVNASDQAGGTLRYAMSSDIESLDPGNTYYGYVWNFSRYYARTLYTYSPEPGTGATQAVPDLAEDMPEVSDDGLTWTVRLREGLVYEDGSPIVAEDIKYAIARSNFGEQALPNGPKYFAALLADSDDYEGPYANEDDPLAGFDGIETPDERTLVFHLKEPFADLAYVLLQPQTAPVPADADTGEQYQEHVVSSGPYKFEGDWKPGSGITLVRNEEWDPETDPIRPALPDRITVEESIEQNEIDQRLVNGQLDVDLAGTGLGPAMKGQAITDEARRANIDNPETGALRFVAVNTVVEPLDDVACRQAVLFAASQEGLQRAWGGEVGGSIPTQIIPPAINGSDPSIDLYPSEGRTGDLDAAREKLEECGEGDGFSTNIGVRADRPTEVNAAESLQESLARVGIEAEIKQYPSDTFTNTQAGAPDFVHDNDLGLMIYGWIPDWPTGYGFMSSIVDGDNIRDAGNSNLAELDDPEINELFDEVVRTEDPEEQGRIYSEIDRLVMENAAILPIVFEKSVLYRPQNVTNVYFHAGWSMYDYMPLGTTNE</sequence>
<protein>
    <submittedName>
        <fullName evidence="3">Peptide ABC transporter substrate-binding protein</fullName>
    </submittedName>
</protein>
<evidence type="ECO:0000259" key="2">
    <source>
        <dbReference type="Pfam" id="PF00496"/>
    </source>
</evidence>
<name>A0A368T9U3_9ACTN</name>
<dbReference type="InterPro" id="IPR030678">
    <property type="entry name" value="Peptide/Ni-bd"/>
</dbReference>
<dbReference type="SUPFAM" id="SSF53850">
    <property type="entry name" value="Periplasmic binding protein-like II"/>
    <property type="match status" value="1"/>
</dbReference>
<dbReference type="RefSeq" id="WP_114396763.1">
    <property type="nucleotide sequence ID" value="NZ_QEIM01000017.1"/>
</dbReference>
<dbReference type="GO" id="GO:0042597">
    <property type="term" value="C:periplasmic space"/>
    <property type="evidence" value="ECO:0007669"/>
    <property type="project" value="UniProtKB-ARBA"/>
</dbReference>
<dbReference type="Gene3D" id="3.40.190.10">
    <property type="entry name" value="Periplasmic binding protein-like II"/>
    <property type="match status" value="1"/>
</dbReference>
<dbReference type="GO" id="GO:0015833">
    <property type="term" value="P:peptide transport"/>
    <property type="evidence" value="ECO:0007669"/>
    <property type="project" value="TreeGrafter"/>
</dbReference>
<dbReference type="Proteomes" id="UP000253318">
    <property type="component" value="Unassembled WGS sequence"/>
</dbReference>
<proteinExistence type="predicted"/>
<dbReference type="PIRSF" id="PIRSF002741">
    <property type="entry name" value="MppA"/>
    <property type="match status" value="1"/>
</dbReference>
<feature type="domain" description="Solute-binding protein family 5" evidence="2">
    <location>
        <begin position="108"/>
        <end position="505"/>
    </location>
</feature>
<dbReference type="GO" id="GO:0043190">
    <property type="term" value="C:ATP-binding cassette (ABC) transporter complex"/>
    <property type="evidence" value="ECO:0007669"/>
    <property type="project" value="InterPro"/>
</dbReference>
<dbReference type="AlphaFoldDB" id="A0A368T9U3"/>